<sequence length="309" mass="35408">MVDLCNDLLSIKEGQKKEFTLHSGNKVSFIKAKIPHKRIQDLTFVNQKTNVRDQESLTEESLADIIKTIKLQQFFPVIGREIDGRIEILDGTRRRASAIYAGADLEVLYSKEYISTLDARKLANDIQTAKEHSIRELGIGLNFLKVSGMSYKDIAKKENLSRAKVTRAFQAASVPQEIISLFPIASELNFNDYKILFNYYKGLEKANESLSSTLPILKEEIKDLDTNLPPDIYKKEILNIIKKSKNRKQNPSLKVDSLFISKDKRTYIKRKENKTNRTLIFTLSKINKTVQREIDEAIRDIISRHLSSS</sequence>
<reference evidence="4 5" key="1">
    <citation type="submission" date="2013-10" db="EMBL/GenBank/DDBJ databases">
        <title>Draft genomes and the virulence plasmids of Sd1617 vaccine constructs: WRSd3 and WRSd5.</title>
        <authorList>
            <person name="Aksomboon Vongsawan A."/>
            <person name="Venkatesan M.M."/>
            <person name="Vaisvil B."/>
            <person name="Emel G."/>
            <person name="Kepatral V."/>
            <person name="Sethabutr O."/>
            <person name="Serichantalergs O."/>
            <person name="Mason C."/>
        </authorList>
    </citation>
    <scope>NUCLEOTIDE SEQUENCE [LARGE SCALE GENOMIC DNA]</scope>
    <source>
        <strain evidence="4 5">WRSd3</strain>
    </source>
</reference>
<keyword evidence="2" id="KW-0238">DNA-binding</keyword>
<dbReference type="InterPro" id="IPR014884">
    <property type="entry name" value="ParB_fam_C"/>
</dbReference>
<dbReference type="SUPFAM" id="SSF110849">
    <property type="entry name" value="ParB/Sulfiredoxin"/>
    <property type="match status" value="1"/>
</dbReference>
<gene>
    <name evidence="4" type="ORF">WRSd3_00183</name>
</gene>
<dbReference type="AlphaFoldDB" id="A0A090NNB9"/>
<comment type="caution">
    <text evidence="4">The sequence shown here is derived from an EMBL/GenBank/DDBJ whole genome shotgun (WGS) entry which is preliminary data.</text>
</comment>
<accession>A0A090NNB9</accession>
<evidence type="ECO:0000256" key="2">
    <source>
        <dbReference type="ARBA" id="ARBA00023125"/>
    </source>
</evidence>
<evidence type="ECO:0000313" key="5">
    <source>
        <dbReference type="Proteomes" id="UP000017944"/>
    </source>
</evidence>
<comment type="similarity">
    <text evidence="1">Belongs to the ParB family.</text>
</comment>
<dbReference type="PANTHER" id="PTHR38973">
    <property type="entry name" value="PLASMID PARTITIONING CONTROL PROTEIN-RELATED"/>
    <property type="match status" value="1"/>
</dbReference>
<dbReference type="SMR" id="A0A090NNB9"/>
<organism evidence="4 5">
    <name type="scientific">Shigella dysenteriae WRSd3</name>
    <dbReference type="NCBI Taxonomy" id="1401327"/>
    <lineage>
        <taxon>Bacteria</taxon>
        <taxon>Pseudomonadati</taxon>
        <taxon>Pseudomonadota</taxon>
        <taxon>Gammaproteobacteria</taxon>
        <taxon>Enterobacterales</taxon>
        <taxon>Enterobacteriaceae</taxon>
        <taxon>Shigella</taxon>
    </lineage>
</organism>
<dbReference type="CDD" id="cd16394">
    <property type="entry name" value="sopB_N"/>
    <property type="match status" value="1"/>
</dbReference>
<name>A0A090NNB9_SHIDY</name>
<dbReference type="Gene3D" id="1.10.10.2830">
    <property type="match status" value="1"/>
</dbReference>
<dbReference type="PATRIC" id="fig|1401327.3.peg.169"/>
<dbReference type="RefSeq" id="WP_000227976.1">
    <property type="nucleotide sequence ID" value="NZ_AXUT01000016.1"/>
</dbReference>
<proteinExistence type="inferred from homology"/>
<dbReference type="InterPro" id="IPR003115">
    <property type="entry name" value="ParB_N"/>
</dbReference>
<protein>
    <submittedName>
        <fullName evidence="4">Virulence protein VirB</fullName>
    </submittedName>
</protein>
<dbReference type="NCBIfam" id="TIGR00180">
    <property type="entry name" value="parB_part"/>
    <property type="match status" value="1"/>
</dbReference>
<evidence type="ECO:0000313" key="4">
    <source>
        <dbReference type="EMBL" id="ESU82247.1"/>
    </source>
</evidence>
<dbReference type="Pfam" id="PF08775">
    <property type="entry name" value="ParB"/>
    <property type="match status" value="1"/>
</dbReference>
<evidence type="ECO:0000256" key="1">
    <source>
        <dbReference type="ARBA" id="ARBA00006295"/>
    </source>
</evidence>
<dbReference type="GO" id="GO:0003677">
    <property type="term" value="F:DNA binding"/>
    <property type="evidence" value="ECO:0007669"/>
    <property type="project" value="UniProtKB-KW"/>
</dbReference>
<dbReference type="InterPro" id="IPR004437">
    <property type="entry name" value="ParB/RepB/Spo0J"/>
</dbReference>
<evidence type="ECO:0000259" key="3">
    <source>
        <dbReference type="SMART" id="SM00470"/>
    </source>
</evidence>
<dbReference type="InterPro" id="IPR036086">
    <property type="entry name" value="ParB/Sulfiredoxin_sf"/>
</dbReference>
<feature type="domain" description="ParB-like N-terminal" evidence="3">
    <location>
        <begin position="39"/>
        <end position="126"/>
    </location>
</feature>
<dbReference type="EMBL" id="AXUT01000016">
    <property type="protein sequence ID" value="ESU82247.1"/>
    <property type="molecule type" value="Genomic_DNA"/>
</dbReference>
<dbReference type="Proteomes" id="UP000017944">
    <property type="component" value="Unassembled WGS sequence"/>
</dbReference>
<dbReference type="SMART" id="SM00470">
    <property type="entry name" value="ParB"/>
    <property type="match status" value="1"/>
</dbReference>
<dbReference type="PANTHER" id="PTHR38973:SF1">
    <property type="entry name" value="PLASMID PARTITION PROTEIN B"/>
    <property type="match status" value="1"/>
</dbReference>